<proteinExistence type="predicted"/>
<dbReference type="GO" id="GO:0008379">
    <property type="term" value="F:thioredoxin peroxidase activity"/>
    <property type="evidence" value="ECO:0007669"/>
    <property type="project" value="TreeGrafter"/>
</dbReference>
<feature type="domain" description="Thioredoxin" evidence="2">
    <location>
        <begin position="68"/>
        <end position="228"/>
    </location>
</feature>
<dbReference type="SUPFAM" id="SSF52833">
    <property type="entry name" value="Thioredoxin-like"/>
    <property type="match status" value="1"/>
</dbReference>
<dbReference type="PROSITE" id="PS51352">
    <property type="entry name" value="THIOREDOXIN_2"/>
    <property type="match status" value="1"/>
</dbReference>
<dbReference type="GO" id="GO:0045454">
    <property type="term" value="P:cell redox homeostasis"/>
    <property type="evidence" value="ECO:0007669"/>
    <property type="project" value="TreeGrafter"/>
</dbReference>
<dbReference type="GO" id="GO:0006979">
    <property type="term" value="P:response to oxidative stress"/>
    <property type="evidence" value="ECO:0007669"/>
    <property type="project" value="TreeGrafter"/>
</dbReference>
<dbReference type="GO" id="GO:0042744">
    <property type="term" value="P:hydrogen peroxide catabolic process"/>
    <property type="evidence" value="ECO:0007669"/>
    <property type="project" value="TreeGrafter"/>
</dbReference>
<dbReference type="VEuPathDB" id="ToxoDB:ETH2_1351700"/>
<dbReference type="Pfam" id="PF10417">
    <property type="entry name" value="1-cysPrx_C"/>
    <property type="match status" value="1"/>
</dbReference>
<keyword evidence="1" id="KW-0560">Oxidoreductase</keyword>
<dbReference type="Gene3D" id="3.40.30.10">
    <property type="entry name" value="Glutaredoxin"/>
    <property type="match status" value="1"/>
</dbReference>
<dbReference type="GeneID" id="25254666"/>
<evidence type="ECO:0000313" key="3">
    <source>
        <dbReference type="EMBL" id="CDJ42921.1"/>
    </source>
</evidence>
<dbReference type="GO" id="GO:0005829">
    <property type="term" value="C:cytosol"/>
    <property type="evidence" value="ECO:0007669"/>
    <property type="project" value="TreeGrafter"/>
</dbReference>
<dbReference type="OrthoDB" id="185659at2759"/>
<evidence type="ECO:0000313" key="4">
    <source>
        <dbReference type="Proteomes" id="UP000030747"/>
    </source>
</evidence>
<reference evidence="3" key="1">
    <citation type="submission" date="2013-10" db="EMBL/GenBank/DDBJ databases">
        <title>Genomic analysis of the causative agents of coccidiosis in chickens.</title>
        <authorList>
            <person name="Reid A.J."/>
            <person name="Blake D."/>
            <person name="Billington K."/>
            <person name="Browne H."/>
            <person name="Dunn M."/>
            <person name="Hung S."/>
            <person name="Kawahara F."/>
            <person name="Miranda-Saavedra D."/>
            <person name="Mourier T."/>
            <person name="Nagra H."/>
            <person name="Otto T.D."/>
            <person name="Rawlings N."/>
            <person name="Sanchez A."/>
            <person name="Sanders M."/>
            <person name="Subramaniam C."/>
            <person name="Tay Y."/>
            <person name="Dear P."/>
            <person name="Doerig C."/>
            <person name="Gruber A."/>
            <person name="Parkinson J."/>
            <person name="Shirley M."/>
            <person name="Wan K.L."/>
            <person name="Berriman M."/>
            <person name="Tomley F."/>
            <person name="Pain A."/>
        </authorList>
    </citation>
    <scope>NUCLEOTIDE SEQUENCE [LARGE SCALE GENOMIC DNA]</scope>
    <source>
        <strain evidence="3">Houghton</strain>
    </source>
</reference>
<dbReference type="InterPro" id="IPR013766">
    <property type="entry name" value="Thioredoxin_domain"/>
</dbReference>
<dbReference type="GO" id="GO:0033554">
    <property type="term" value="P:cellular response to stress"/>
    <property type="evidence" value="ECO:0007669"/>
    <property type="project" value="TreeGrafter"/>
</dbReference>
<name>U6KYA3_EIMTE</name>
<dbReference type="InterPro" id="IPR036249">
    <property type="entry name" value="Thioredoxin-like_sf"/>
</dbReference>
<protein>
    <submittedName>
        <fullName evidence="3">Zgc:110343, related</fullName>
    </submittedName>
</protein>
<evidence type="ECO:0000256" key="1">
    <source>
        <dbReference type="ARBA" id="ARBA00023002"/>
    </source>
</evidence>
<dbReference type="PANTHER" id="PTHR10681:SF164">
    <property type="entry name" value="THIOREDOXIN PEROXIDASE 1"/>
    <property type="match status" value="1"/>
</dbReference>
<dbReference type="RefSeq" id="XP_013233671.1">
    <property type="nucleotide sequence ID" value="XM_013378217.1"/>
</dbReference>
<dbReference type="InterPro" id="IPR000866">
    <property type="entry name" value="AhpC/TSA"/>
</dbReference>
<dbReference type="Pfam" id="PF00578">
    <property type="entry name" value="AhpC-TSA"/>
    <property type="match status" value="1"/>
</dbReference>
<dbReference type="VEuPathDB" id="ToxoDB:ETH_00027865"/>
<reference evidence="3" key="2">
    <citation type="submission" date="2013-10" db="EMBL/GenBank/DDBJ databases">
        <authorList>
            <person name="Aslett M."/>
        </authorList>
    </citation>
    <scope>NUCLEOTIDE SEQUENCE [LARGE SCALE GENOMIC DNA]</scope>
    <source>
        <strain evidence="3">Houghton</strain>
    </source>
</reference>
<gene>
    <name evidence="3" type="ORF">ETH_00027865</name>
</gene>
<dbReference type="PANTHER" id="PTHR10681">
    <property type="entry name" value="THIOREDOXIN PEROXIDASE"/>
    <property type="match status" value="1"/>
</dbReference>
<accession>U6KYA3</accession>
<dbReference type="InterPro" id="IPR019479">
    <property type="entry name" value="Peroxiredoxin_C"/>
</dbReference>
<dbReference type="InterPro" id="IPR050217">
    <property type="entry name" value="Peroxiredoxin"/>
</dbReference>
<dbReference type="OMA" id="WTREMGT"/>
<dbReference type="Proteomes" id="UP000030747">
    <property type="component" value="Unassembled WGS sequence"/>
</dbReference>
<dbReference type="CDD" id="cd03015">
    <property type="entry name" value="PRX_Typ2cys"/>
    <property type="match status" value="1"/>
</dbReference>
<sequence>MALPGARRLLGLGSRAAAGGLLRAPLSSVAVPRALCVPAAAAASGAAAAATAAATPKRSFATIPQPTCLVGTTAPDFTLDAYMPSGKVEKLCLSELLQQHIGVCLLFYPLDFTYVCPTELLAYNSKVQEFKDLGWALVGISVDSVHSHKAWCELPAAAGGLGGLQFPLASDFMREVAAAYGLLSAAGFALRGCALVGPHRLLRLLAAADTQLGRSPQETLRAAAMISHLHAAANQNKVCPACWQQGQPAMEATKEAVAKHLQQMKAEASSSSSSS</sequence>
<dbReference type="AlphaFoldDB" id="U6KYA3"/>
<dbReference type="EMBL" id="HG675746">
    <property type="protein sequence ID" value="CDJ42921.1"/>
    <property type="molecule type" value="Genomic_DNA"/>
</dbReference>
<keyword evidence="4" id="KW-1185">Reference proteome</keyword>
<organism evidence="3 4">
    <name type="scientific">Eimeria tenella</name>
    <name type="common">Coccidian parasite</name>
    <dbReference type="NCBI Taxonomy" id="5802"/>
    <lineage>
        <taxon>Eukaryota</taxon>
        <taxon>Sar</taxon>
        <taxon>Alveolata</taxon>
        <taxon>Apicomplexa</taxon>
        <taxon>Conoidasida</taxon>
        <taxon>Coccidia</taxon>
        <taxon>Eucoccidiorida</taxon>
        <taxon>Eimeriorina</taxon>
        <taxon>Eimeriidae</taxon>
        <taxon>Eimeria</taxon>
    </lineage>
</organism>
<evidence type="ECO:0000259" key="2">
    <source>
        <dbReference type="PROSITE" id="PS51352"/>
    </source>
</evidence>